<reference evidence="7" key="2">
    <citation type="journal article" date="2018" name="Environ. Microbiol.">
        <title>Bloom of a denitrifying methanotroph, 'Candidatus Methylomirabilis limnetica', in a deep stratified lake.</title>
        <authorList>
            <person name="Graf J.S."/>
            <person name="Mayr M.J."/>
            <person name="Marchant H.K."/>
            <person name="Tienken D."/>
            <person name="Hach P.F."/>
            <person name="Brand A."/>
            <person name="Schubert C.J."/>
            <person name="Kuypers M.M."/>
            <person name="Milucka J."/>
        </authorList>
    </citation>
    <scope>NUCLEOTIDE SEQUENCE [LARGE SCALE GENOMIC DNA]</scope>
    <source>
        <strain evidence="7">Zug</strain>
    </source>
</reference>
<dbReference type="OrthoDB" id="9811352at2"/>
<keyword evidence="2" id="KW-0201">Cytochrome c-type biogenesis</keyword>
<dbReference type="EMBL" id="NVQC01000009">
    <property type="protein sequence ID" value="PTL37006.1"/>
    <property type="molecule type" value="Genomic_DNA"/>
</dbReference>
<evidence type="ECO:0000313" key="7">
    <source>
        <dbReference type="Proteomes" id="UP000241436"/>
    </source>
</evidence>
<dbReference type="InterPro" id="IPR036249">
    <property type="entry name" value="Thioredoxin-like_sf"/>
</dbReference>
<name>A0A2T4U0Y0_9BACT</name>
<evidence type="ECO:0000256" key="4">
    <source>
        <dbReference type="ARBA" id="ARBA00023284"/>
    </source>
</evidence>
<proteinExistence type="predicted"/>
<organism evidence="6 7">
    <name type="scientific">Candidatus Methylomirabilis limnetica</name>
    <dbReference type="NCBI Taxonomy" id="2033718"/>
    <lineage>
        <taxon>Bacteria</taxon>
        <taxon>Candidatus Methylomirabilota</taxon>
        <taxon>Candidatus Methylomirabilia</taxon>
        <taxon>Candidatus Methylomirabilales</taxon>
        <taxon>Candidatus Methylomirabilaceae</taxon>
        <taxon>Candidatus Methylomirabilis</taxon>
    </lineage>
</organism>
<dbReference type="InterPro" id="IPR013740">
    <property type="entry name" value="Redoxin"/>
</dbReference>
<keyword evidence="7" id="KW-1185">Reference proteome</keyword>
<dbReference type="InterPro" id="IPR050553">
    <property type="entry name" value="Thioredoxin_ResA/DsbE_sf"/>
</dbReference>
<evidence type="ECO:0000313" key="6">
    <source>
        <dbReference type="EMBL" id="PTL37006.1"/>
    </source>
</evidence>
<evidence type="ECO:0000256" key="3">
    <source>
        <dbReference type="ARBA" id="ARBA00023157"/>
    </source>
</evidence>
<evidence type="ECO:0000256" key="2">
    <source>
        <dbReference type="ARBA" id="ARBA00022748"/>
    </source>
</evidence>
<reference evidence="6 7" key="1">
    <citation type="submission" date="2017-09" db="EMBL/GenBank/DDBJ databases">
        <title>Bloom of a denitrifying methanotroph, Candidatus Methylomirabilis limnetica, in a deep stratified lake.</title>
        <authorList>
            <person name="Graf J.S."/>
            <person name="Marchant H.K."/>
            <person name="Tienken D."/>
            <person name="Hach P.F."/>
            <person name="Brand A."/>
            <person name="Schubert C.J."/>
            <person name="Kuypers M.M."/>
            <person name="Milucka J."/>
        </authorList>
    </citation>
    <scope>NUCLEOTIDE SEQUENCE [LARGE SCALE GENOMIC DNA]</scope>
    <source>
        <strain evidence="6 7">Zug</strain>
    </source>
</reference>
<feature type="domain" description="Redoxin" evidence="5">
    <location>
        <begin position="2"/>
        <end position="82"/>
    </location>
</feature>
<dbReference type="GO" id="GO:0030313">
    <property type="term" value="C:cell envelope"/>
    <property type="evidence" value="ECO:0007669"/>
    <property type="project" value="UniProtKB-SubCell"/>
</dbReference>
<dbReference type="Proteomes" id="UP000241436">
    <property type="component" value="Unassembled WGS sequence"/>
</dbReference>
<dbReference type="Pfam" id="PF08534">
    <property type="entry name" value="Redoxin"/>
    <property type="match status" value="1"/>
</dbReference>
<dbReference type="Gene3D" id="3.40.30.10">
    <property type="entry name" value="Glutaredoxin"/>
    <property type="match status" value="1"/>
</dbReference>
<dbReference type="CDD" id="cd02966">
    <property type="entry name" value="TlpA_like_family"/>
    <property type="match status" value="1"/>
</dbReference>
<keyword evidence="4" id="KW-0676">Redox-active center</keyword>
<dbReference type="GO" id="GO:0016491">
    <property type="term" value="F:oxidoreductase activity"/>
    <property type="evidence" value="ECO:0007669"/>
    <property type="project" value="InterPro"/>
</dbReference>
<accession>A0A2T4U0Y0</accession>
<sequence>MAKIYQQYKGKGLVMLGVNVAWDNEASARKFVEEYKVPYPVGRDSTGDIGRRYQIEGTPTTIMVNKDGSLYGRSVGAMTEEEFQKSIDVLLNQKGK</sequence>
<dbReference type="SUPFAM" id="SSF52833">
    <property type="entry name" value="Thioredoxin-like"/>
    <property type="match status" value="1"/>
</dbReference>
<keyword evidence="3" id="KW-1015">Disulfide bond</keyword>
<protein>
    <recommendedName>
        <fullName evidence="5">Redoxin domain-containing protein</fullName>
    </recommendedName>
</protein>
<dbReference type="PANTHER" id="PTHR42852:SF6">
    <property type="entry name" value="THIOL:DISULFIDE INTERCHANGE PROTEIN DSBE"/>
    <property type="match status" value="1"/>
</dbReference>
<dbReference type="PANTHER" id="PTHR42852">
    <property type="entry name" value="THIOL:DISULFIDE INTERCHANGE PROTEIN DSBE"/>
    <property type="match status" value="1"/>
</dbReference>
<comment type="subcellular location">
    <subcellularLocation>
        <location evidence="1">Cell envelope</location>
    </subcellularLocation>
</comment>
<comment type="caution">
    <text evidence="6">The sequence shown here is derived from an EMBL/GenBank/DDBJ whole genome shotgun (WGS) entry which is preliminary data.</text>
</comment>
<dbReference type="AlphaFoldDB" id="A0A2T4U0Y0"/>
<evidence type="ECO:0000259" key="5">
    <source>
        <dbReference type="Pfam" id="PF08534"/>
    </source>
</evidence>
<evidence type="ECO:0000256" key="1">
    <source>
        <dbReference type="ARBA" id="ARBA00004196"/>
    </source>
</evidence>
<gene>
    <name evidence="6" type="ORF">CLG94_01710</name>
</gene>
<dbReference type="GO" id="GO:0017004">
    <property type="term" value="P:cytochrome complex assembly"/>
    <property type="evidence" value="ECO:0007669"/>
    <property type="project" value="UniProtKB-KW"/>
</dbReference>